<dbReference type="GO" id="GO:0005886">
    <property type="term" value="C:plasma membrane"/>
    <property type="evidence" value="ECO:0007669"/>
    <property type="project" value="UniProtKB-SubCell"/>
</dbReference>
<evidence type="ECO:0000256" key="3">
    <source>
        <dbReference type="ARBA" id="ARBA00022448"/>
    </source>
</evidence>
<evidence type="ECO:0000313" key="10">
    <source>
        <dbReference type="Proteomes" id="UP000320513"/>
    </source>
</evidence>
<dbReference type="Proteomes" id="UP000320513">
    <property type="component" value="Unassembled WGS sequence"/>
</dbReference>
<dbReference type="InterPro" id="IPR011541">
    <property type="entry name" value="Ni/Co_transpt_high_affinity"/>
</dbReference>
<dbReference type="PANTHER" id="PTHR31611:SF0">
    <property type="entry name" value="HIGH-AFFINITY NICKEL TRANSPORT PROTEIN NIC1"/>
    <property type="match status" value="1"/>
</dbReference>
<dbReference type="RefSeq" id="WP_144952443.1">
    <property type="nucleotide sequence ID" value="NZ_VMQU01000052.1"/>
</dbReference>
<proteinExistence type="inferred from homology"/>
<name>A0A557XRJ1_9MYCO</name>
<feature type="transmembrane region" description="Helical" evidence="8">
    <location>
        <begin position="102"/>
        <end position="127"/>
    </location>
</feature>
<comment type="caution">
    <text evidence="9">The sequence shown here is derived from an EMBL/GenBank/DDBJ whole genome shotgun (WGS) entry which is preliminary data.</text>
</comment>
<keyword evidence="5 8" id="KW-0812">Transmembrane</keyword>
<keyword evidence="3 8" id="KW-0813">Transport</keyword>
<evidence type="ECO:0000256" key="5">
    <source>
        <dbReference type="ARBA" id="ARBA00022692"/>
    </source>
</evidence>
<comment type="similarity">
    <text evidence="2 8">Belongs to the NiCoT transporter (TC 2.A.52) family.</text>
</comment>
<accession>A0A557XRJ1</accession>
<gene>
    <name evidence="9" type="ORF">FPZ47_13775</name>
</gene>
<dbReference type="InterPro" id="IPR004688">
    <property type="entry name" value="Ni/Co_transpt"/>
</dbReference>
<evidence type="ECO:0000256" key="6">
    <source>
        <dbReference type="ARBA" id="ARBA00022989"/>
    </source>
</evidence>
<evidence type="ECO:0000313" key="9">
    <source>
        <dbReference type="EMBL" id="TVS88555.1"/>
    </source>
</evidence>
<keyword evidence="6 8" id="KW-1133">Transmembrane helix</keyword>
<evidence type="ECO:0000256" key="2">
    <source>
        <dbReference type="ARBA" id="ARBA00010892"/>
    </source>
</evidence>
<dbReference type="GO" id="GO:0015099">
    <property type="term" value="F:nickel cation transmembrane transporter activity"/>
    <property type="evidence" value="ECO:0007669"/>
    <property type="project" value="UniProtKB-UniRule"/>
</dbReference>
<keyword evidence="4" id="KW-0533">Nickel</keyword>
<evidence type="ECO:0000256" key="1">
    <source>
        <dbReference type="ARBA" id="ARBA00004127"/>
    </source>
</evidence>
<feature type="transmembrane region" description="Helical" evidence="8">
    <location>
        <begin position="339"/>
        <end position="359"/>
    </location>
</feature>
<feature type="transmembrane region" description="Helical" evidence="8">
    <location>
        <begin position="252"/>
        <end position="272"/>
    </location>
</feature>
<comment type="subcellular location">
    <subcellularLocation>
        <location evidence="8">Cell membrane</location>
        <topology evidence="8">Multi-pass membrane protein</topology>
    </subcellularLocation>
    <subcellularLocation>
        <location evidence="1">Endomembrane system</location>
        <topology evidence="1">Multi-pass membrane protein</topology>
    </subcellularLocation>
</comment>
<protein>
    <recommendedName>
        <fullName evidence="8">Nickel/cobalt efflux system</fullName>
    </recommendedName>
</protein>
<dbReference type="GO" id="GO:0012505">
    <property type="term" value="C:endomembrane system"/>
    <property type="evidence" value="ECO:0007669"/>
    <property type="project" value="UniProtKB-SubCell"/>
</dbReference>
<evidence type="ECO:0000256" key="7">
    <source>
        <dbReference type="ARBA" id="ARBA00023136"/>
    </source>
</evidence>
<keyword evidence="10" id="KW-1185">Reference proteome</keyword>
<evidence type="ECO:0000256" key="8">
    <source>
        <dbReference type="RuleBase" id="RU362101"/>
    </source>
</evidence>
<dbReference type="NCBIfam" id="TIGR00802">
    <property type="entry name" value="nico"/>
    <property type="match status" value="1"/>
</dbReference>
<feature type="transmembrane region" description="Helical" evidence="8">
    <location>
        <begin position="25"/>
        <end position="50"/>
    </location>
</feature>
<dbReference type="Pfam" id="PF03824">
    <property type="entry name" value="NicO"/>
    <property type="match status" value="1"/>
</dbReference>
<organism evidence="9 10">
    <name type="scientific">Mycobacterium helveticum</name>
    <dbReference type="NCBI Taxonomy" id="2592811"/>
    <lineage>
        <taxon>Bacteria</taxon>
        <taxon>Bacillati</taxon>
        <taxon>Actinomycetota</taxon>
        <taxon>Actinomycetes</taxon>
        <taxon>Mycobacteriales</taxon>
        <taxon>Mycobacteriaceae</taxon>
        <taxon>Mycobacterium</taxon>
    </lineage>
</organism>
<dbReference type="PANTHER" id="PTHR31611">
    <property type="entry name" value="HIGH-AFFINITY NICKEL TRANSPORT PROTEIN NIC1"/>
    <property type="match status" value="1"/>
</dbReference>
<feature type="transmembrane region" description="Helical" evidence="8">
    <location>
        <begin position="292"/>
        <end position="319"/>
    </location>
</feature>
<feature type="transmembrane region" description="Helical" evidence="8">
    <location>
        <begin position="147"/>
        <end position="172"/>
    </location>
</feature>
<dbReference type="OrthoDB" id="9776706at2"/>
<keyword evidence="7 8" id="KW-0472">Membrane</keyword>
<sequence>MSSARLDWRPSWTTRLLSALTPAEWWRLGSMSAFIVALHLIGWLTLLLLVEPAQLSVGGRAFGIGIGITAYTLGLRHAFDADHIAAIDNTTRKLMNDGQRPLAVGFFFSLGHSSVVFALAVLLTSGIKALAGPVEHDSSPLHHYTGLIGTSVSGAFLYLIAIVNIVILVGILRVFARLRRGRYDPEKDAAELERHLDNRGLLNRLLGRLTRSITKSWHAYPVGLLFGLGFDTATEIALLVLASTSAASGLPWYAILCLPVLFAAGMCLLDTVDGSFMNFAYGWAFSSPVRKIYYNITITALSVAVALLIGSVELLGLFAGQFGWRGPFWEWIGGLDLNAVGYCVVGMFVLTWAVALLVWRYGRIEERWGSTAAGAETAR</sequence>
<reference evidence="9 10" key="1">
    <citation type="submission" date="2019-07" db="EMBL/GenBank/DDBJ databases">
        <title>New Mycobacterium species.</title>
        <authorList>
            <person name="Tortoli E."/>
            <person name="Ghielmetti G."/>
            <person name="Friedel U."/>
            <person name="Trovato A."/>
        </authorList>
    </citation>
    <scope>NUCLEOTIDE SEQUENCE [LARGE SCALE GENOMIC DNA]</scope>
    <source>
        <strain evidence="9 10">16-83</strain>
    </source>
</reference>
<dbReference type="AlphaFoldDB" id="A0A557XRJ1"/>
<feature type="transmembrane region" description="Helical" evidence="8">
    <location>
        <begin position="217"/>
        <end position="240"/>
    </location>
</feature>
<evidence type="ECO:0000256" key="4">
    <source>
        <dbReference type="ARBA" id="ARBA00022596"/>
    </source>
</evidence>
<dbReference type="EMBL" id="VMQU01000052">
    <property type="protein sequence ID" value="TVS88555.1"/>
    <property type="molecule type" value="Genomic_DNA"/>
</dbReference>